<dbReference type="Gene3D" id="1.20.1260.10">
    <property type="match status" value="1"/>
</dbReference>
<dbReference type="InterPro" id="IPR012347">
    <property type="entry name" value="Ferritin-like"/>
</dbReference>
<evidence type="ECO:0000256" key="1">
    <source>
        <dbReference type="SAM" id="Phobius"/>
    </source>
</evidence>
<protein>
    <submittedName>
        <fullName evidence="3">DUF305 domain-containing protein</fullName>
    </submittedName>
</protein>
<accession>A0ABR7ZYG1</accession>
<gene>
    <name evidence="3" type="ORF">H6F41_09900</name>
</gene>
<proteinExistence type="predicted"/>
<comment type="caution">
    <text evidence="3">The sequence shown here is derived from an EMBL/GenBank/DDBJ whole genome shotgun (WGS) entry which is preliminary data.</text>
</comment>
<feature type="domain" description="DUF305" evidence="2">
    <location>
        <begin position="87"/>
        <end position="249"/>
    </location>
</feature>
<dbReference type="PANTHER" id="PTHR36933:SF1">
    <property type="entry name" value="SLL0788 PROTEIN"/>
    <property type="match status" value="1"/>
</dbReference>
<name>A0ABR7ZYG1_9CYAN</name>
<evidence type="ECO:0000313" key="3">
    <source>
        <dbReference type="EMBL" id="MBD2188458.1"/>
    </source>
</evidence>
<keyword evidence="1" id="KW-0472">Membrane</keyword>
<dbReference type="PANTHER" id="PTHR36933">
    <property type="entry name" value="SLL0788 PROTEIN"/>
    <property type="match status" value="1"/>
</dbReference>
<dbReference type="InterPro" id="IPR005183">
    <property type="entry name" value="DUF305_CopM-like"/>
</dbReference>
<evidence type="ECO:0000259" key="2">
    <source>
        <dbReference type="Pfam" id="PF03713"/>
    </source>
</evidence>
<keyword evidence="1" id="KW-0812">Transmembrane</keyword>
<evidence type="ECO:0000313" key="4">
    <source>
        <dbReference type="Proteomes" id="UP000642094"/>
    </source>
</evidence>
<reference evidence="3 4" key="1">
    <citation type="journal article" date="2020" name="ISME J.">
        <title>Comparative genomics reveals insights into cyanobacterial evolution and habitat adaptation.</title>
        <authorList>
            <person name="Chen M.Y."/>
            <person name="Teng W.K."/>
            <person name="Zhao L."/>
            <person name="Hu C.X."/>
            <person name="Zhou Y.K."/>
            <person name="Han B.P."/>
            <person name="Song L.R."/>
            <person name="Shu W.S."/>
        </authorList>
    </citation>
    <scope>NUCLEOTIDE SEQUENCE [LARGE SCALE GENOMIC DNA]</scope>
    <source>
        <strain evidence="3 4">FACHB-723</strain>
    </source>
</reference>
<keyword evidence="1" id="KW-1133">Transmembrane helix</keyword>
<organism evidence="3 4">
    <name type="scientific">Pseudanabaena mucicola FACHB-723</name>
    <dbReference type="NCBI Taxonomy" id="2692860"/>
    <lineage>
        <taxon>Bacteria</taxon>
        <taxon>Bacillati</taxon>
        <taxon>Cyanobacteriota</taxon>
        <taxon>Cyanophyceae</taxon>
        <taxon>Pseudanabaenales</taxon>
        <taxon>Pseudanabaenaceae</taxon>
        <taxon>Pseudanabaena</taxon>
    </lineage>
</organism>
<dbReference type="Proteomes" id="UP000642094">
    <property type="component" value="Unassembled WGS sequence"/>
</dbReference>
<dbReference type="EMBL" id="JACJQB010000016">
    <property type="protein sequence ID" value="MBD2188458.1"/>
    <property type="molecule type" value="Genomic_DNA"/>
</dbReference>
<feature type="transmembrane region" description="Helical" evidence="1">
    <location>
        <begin position="25"/>
        <end position="43"/>
    </location>
</feature>
<dbReference type="RefSeq" id="WP_190403309.1">
    <property type="nucleotide sequence ID" value="NZ_JACJQB010000016.1"/>
</dbReference>
<sequence length="253" mass="28801">MKFTEPRDSNLANQSNRQLNQLNKLWLLGVVGLVTAIATTSLVQAQTPKVPAKPFDAGACPSDTNAAMMPHQGMSNHMMMTTGEAADRHFIEMMIPHHDGAVKMADLALKRSKNTDVLKLATAIKRDQNLEIMQMRDWYKQWYKADVPDMASRPMKPSTHMMSMGNMTGMPSNRMGKMGMNMMATDLKKLETAKDSDFDKEFLAEMIPHHKMALMMSNMIVDSDRPEMRKLAQNILRSQSQEIDQMRVWYNKF</sequence>
<keyword evidence="4" id="KW-1185">Reference proteome</keyword>
<dbReference type="Pfam" id="PF03713">
    <property type="entry name" value="DUF305"/>
    <property type="match status" value="1"/>
</dbReference>